<dbReference type="STRING" id="443610.VE25_13290"/>
<organism evidence="3 4">
    <name type="scientific">Devosia geojensis</name>
    <dbReference type="NCBI Taxonomy" id="443610"/>
    <lineage>
        <taxon>Bacteria</taxon>
        <taxon>Pseudomonadati</taxon>
        <taxon>Pseudomonadota</taxon>
        <taxon>Alphaproteobacteria</taxon>
        <taxon>Hyphomicrobiales</taxon>
        <taxon>Devosiaceae</taxon>
        <taxon>Devosia</taxon>
    </lineage>
</organism>
<gene>
    <name evidence="3" type="ORF">VE25_13290</name>
</gene>
<dbReference type="AlphaFoldDB" id="A0A0F5FQX6"/>
<dbReference type="PANTHER" id="PTHR34075">
    <property type="entry name" value="BLR3430 PROTEIN"/>
    <property type="match status" value="1"/>
</dbReference>
<dbReference type="Proteomes" id="UP000033632">
    <property type="component" value="Unassembled WGS sequence"/>
</dbReference>
<dbReference type="EMBL" id="JZEX01000119">
    <property type="protein sequence ID" value="KKB11289.1"/>
    <property type="molecule type" value="Genomic_DNA"/>
</dbReference>
<dbReference type="InterPro" id="IPR012340">
    <property type="entry name" value="NA-bd_OB-fold"/>
</dbReference>
<dbReference type="OrthoDB" id="7595207at2"/>
<keyword evidence="4" id="KW-1185">Reference proteome</keyword>
<dbReference type="PATRIC" id="fig|443610.3.peg.899"/>
<reference evidence="3 4" key="1">
    <citation type="submission" date="2015-03" db="EMBL/GenBank/DDBJ databases">
        <authorList>
            <person name="Hassan Y.I."/>
            <person name="Lepp D."/>
            <person name="Li X.-Z."/>
            <person name="Zhou T."/>
        </authorList>
    </citation>
    <scope>NUCLEOTIDE SEQUENCE [LARGE SCALE GENOMIC DNA]</scope>
    <source>
        <strain evidence="3 4">BD-c194</strain>
    </source>
</reference>
<protein>
    <recommendedName>
        <fullName evidence="5">DNA-binding protein</fullName>
    </recommendedName>
</protein>
<dbReference type="InterPro" id="IPR022002">
    <property type="entry name" value="ChsH2_Znr"/>
</dbReference>
<proteinExistence type="predicted"/>
<feature type="domain" description="ChsH2 C-terminal OB-fold" evidence="1">
    <location>
        <begin position="62"/>
        <end position="125"/>
    </location>
</feature>
<name>A0A0F5FQX6_9HYPH</name>
<feature type="domain" description="ChsH2 rubredoxin-like zinc ribbon" evidence="2">
    <location>
        <begin position="25"/>
        <end position="60"/>
    </location>
</feature>
<dbReference type="RefSeq" id="WP_046109114.1">
    <property type="nucleotide sequence ID" value="NZ_JZEX01000119.1"/>
</dbReference>
<evidence type="ECO:0000259" key="1">
    <source>
        <dbReference type="Pfam" id="PF01796"/>
    </source>
</evidence>
<evidence type="ECO:0008006" key="5">
    <source>
        <dbReference type="Google" id="ProtNLM"/>
    </source>
</evidence>
<sequence length="140" mass="15238">MISAADLAALDVPGPTVSALSAPFWEAADSGRLLVQHCKACDYAFLYPRRICPRCWSDDLNWREAAGRAILKTCSTIFKPGHPGWQPAAPYSIGIVALEEGPTLLTHLRVDPENLAADMQLRVVFMNIGGRTLPCFESAP</sequence>
<evidence type="ECO:0000313" key="4">
    <source>
        <dbReference type="Proteomes" id="UP000033632"/>
    </source>
</evidence>
<comment type="caution">
    <text evidence="3">The sequence shown here is derived from an EMBL/GenBank/DDBJ whole genome shotgun (WGS) entry which is preliminary data.</text>
</comment>
<evidence type="ECO:0000259" key="2">
    <source>
        <dbReference type="Pfam" id="PF12172"/>
    </source>
</evidence>
<dbReference type="Gene3D" id="6.10.30.10">
    <property type="match status" value="1"/>
</dbReference>
<accession>A0A0F5FQX6</accession>
<dbReference type="Pfam" id="PF01796">
    <property type="entry name" value="OB_ChsH2_C"/>
    <property type="match status" value="1"/>
</dbReference>
<dbReference type="SUPFAM" id="SSF50249">
    <property type="entry name" value="Nucleic acid-binding proteins"/>
    <property type="match status" value="1"/>
</dbReference>
<dbReference type="InterPro" id="IPR052513">
    <property type="entry name" value="Thioester_dehydratase-like"/>
</dbReference>
<dbReference type="PANTHER" id="PTHR34075:SF5">
    <property type="entry name" value="BLR3430 PROTEIN"/>
    <property type="match status" value="1"/>
</dbReference>
<dbReference type="Pfam" id="PF12172">
    <property type="entry name" value="zf-ChsH2"/>
    <property type="match status" value="1"/>
</dbReference>
<dbReference type="InterPro" id="IPR002878">
    <property type="entry name" value="ChsH2_C"/>
</dbReference>
<evidence type="ECO:0000313" key="3">
    <source>
        <dbReference type="EMBL" id="KKB11289.1"/>
    </source>
</evidence>